<name>A0ABP6MLP4_9ACTN</name>
<dbReference type="CDD" id="cd00377">
    <property type="entry name" value="ICL_PEPM"/>
    <property type="match status" value="1"/>
</dbReference>
<dbReference type="EMBL" id="BAAAUT010000003">
    <property type="protein sequence ID" value="GAA3117785.1"/>
    <property type="molecule type" value="Genomic_DNA"/>
</dbReference>
<gene>
    <name evidence="1" type="ORF">GCM10010466_05980</name>
</gene>
<protein>
    <submittedName>
        <fullName evidence="1">Isocitrate lyase/phosphoenolpyruvate mutase family protein</fullName>
    </submittedName>
</protein>
<dbReference type="RefSeq" id="WP_344855598.1">
    <property type="nucleotide sequence ID" value="NZ_BAAAUT010000003.1"/>
</dbReference>
<evidence type="ECO:0000313" key="1">
    <source>
        <dbReference type="EMBL" id="GAA3117785.1"/>
    </source>
</evidence>
<dbReference type="Gene3D" id="3.20.20.60">
    <property type="entry name" value="Phosphoenolpyruvate-binding domains"/>
    <property type="match status" value="1"/>
</dbReference>
<dbReference type="PANTHER" id="PTHR42905">
    <property type="entry name" value="PHOSPHOENOLPYRUVATE CARBOXYLASE"/>
    <property type="match status" value="1"/>
</dbReference>
<dbReference type="Pfam" id="PF13714">
    <property type="entry name" value="PEP_mutase"/>
    <property type="match status" value="1"/>
</dbReference>
<dbReference type="InterPro" id="IPR039556">
    <property type="entry name" value="ICL/PEPM"/>
</dbReference>
<dbReference type="InterPro" id="IPR040442">
    <property type="entry name" value="Pyrv_kinase-like_dom_sf"/>
</dbReference>
<keyword evidence="1" id="KW-0456">Lyase</keyword>
<dbReference type="InterPro" id="IPR015813">
    <property type="entry name" value="Pyrv/PenolPyrv_kinase-like_dom"/>
</dbReference>
<sequence>MMDLRDKADLFHSLHTRDGVLVLANAWDVASALLVEEAGAEAVATTSAGVAWSLGAPDGDRLDRDRALDLIARIASAVRVPVTADIESGFGDTPEAVAETVRGVIEAGAVGVNIEDTVRRDGTPVLRPVEEQAARLAAARAAADAAGVPLYINARVDVYLRGNDAPEARLRAALERAAAYREAGASGIFAIGVTDPGTIAVLAEGVDLPLNVFGGPGAPPVGELAALGVARVSVGSDLAAAAYAVARRAARELYGTGTYAALADGIAFGELNDLLARRPG</sequence>
<organism evidence="1 2">
    <name type="scientific">Planomonospora alba</name>
    <dbReference type="NCBI Taxonomy" id="161354"/>
    <lineage>
        <taxon>Bacteria</taxon>
        <taxon>Bacillati</taxon>
        <taxon>Actinomycetota</taxon>
        <taxon>Actinomycetes</taxon>
        <taxon>Streptosporangiales</taxon>
        <taxon>Streptosporangiaceae</taxon>
        <taxon>Planomonospora</taxon>
    </lineage>
</organism>
<dbReference type="SUPFAM" id="SSF51621">
    <property type="entry name" value="Phosphoenolpyruvate/pyruvate domain"/>
    <property type="match status" value="1"/>
</dbReference>
<keyword evidence="2" id="KW-1185">Reference proteome</keyword>
<dbReference type="Proteomes" id="UP001500320">
    <property type="component" value="Unassembled WGS sequence"/>
</dbReference>
<proteinExistence type="predicted"/>
<reference evidence="2" key="1">
    <citation type="journal article" date="2019" name="Int. J. Syst. Evol. Microbiol.">
        <title>The Global Catalogue of Microorganisms (GCM) 10K type strain sequencing project: providing services to taxonomists for standard genome sequencing and annotation.</title>
        <authorList>
            <consortium name="The Broad Institute Genomics Platform"/>
            <consortium name="The Broad Institute Genome Sequencing Center for Infectious Disease"/>
            <person name="Wu L."/>
            <person name="Ma J."/>
        </authorList>
    </citation>
    <scope>NUCLEOTIDE SEQUENCE [LARGE SCALE GENOMIC DNA]</scope>
    <source>
        <strain evidence="2">JCM 9373</strain>
    </source>
</reference>
<accession>A0ABP6MLP4</accession>
<dbReference type="GO" id="GO:0016829">
    <property type="term" value="F:lyase activity"/>
    <property type="evidence" value="ECO:0007669"/>
    <property type="project" value="UniProtKB-KW"/>
</dbReference>
<evidence type="ECO:0000313" key="2">
    <source>
        <dbReference type="Proteomes" id="UP001500320"/>
    </source>
</evidence>
<comment type="caution">
    <text evidence="1">The sequence shown here is derived from an EMBL/GenBank/DDBJ whole genome shotgun (WGS) entry which is preliminary data.</text>
</comment>
<dbReference type="PANTHER" id="PTHR42905:SF16">
    <property type="entry name" value="CARBOXYPHOSPHONOENOLPYRUVATE PHOSPHONOMUTASE-LIKE PROTEIN (AFU_ORTHOLOGUE AFUA_5G07230)"/>
    <property type="match status" value="1"/>
</dbReference>